<dbReference type="Gene3D" id="1.10.150.130">
    <property type="match status" value="1"/>
</dbReference>
<feature type="domain" description="Tyr recombinase" evidence="4">
    <location>
        <begin position="156"/>
        <end position="327"/>
    </location>
</feature>
<dbReference type="EMBL" id="LR134473">
    <property type="protein sequence ID" value="VEI03127.1"/>
    <property type="molecule type" value="Genomic_DNA"/>
</dbReference>
<keyword evidence="6" id="KW-1185">Reference proteome</keyword>
<dbReference type="GO" id="GO:0015074">
    <property type="term" value="P:DNA integration"/>
    <property type="evidence" value="ECO:0007669"/>
    <property type="project" value="InterPro"/>
</dbReference>
<dbReference type="RefSeq" id="WP_051238554.1">
    <property type="nucleotide sequence ID" value="NZ_JAKDOF010000063.1"/>
</dbReference>
<sequence length="334" mass="36269">MAVQDLWLDRHGQHTKRWGRGLRYRVVVKGYPSTACRTKAEAEALNADRIVKGPPAPSDDETVRQGAELWLQGKKHLSKKGYQACRLARDYVVEEWGDRKSADLDPREVQAWVSSLQTSHGDASQSLRSKVVQCLAGASADHADLSGLHAGRAVKRDPVYLSVAQIGALAAATGAHDAAMVWLLATCGLRISEACRLDVGDVKAERGRLRVRKSKNGEGRDVPVSATVLAMLDLGRGDAEPLLTNSRGGRVDPDNWRSRVFAVARAKADMPDVRIHDLRHTAASLAIASGADVKAVQRMLGHKSARMTLDLYGHLWDSALDLVASAIDERIQAG</sequence>
<dbReference type="InterPro" id="IPR002104">
    <property type="entry name" value="Integrase_catalytic"/>
</dbReference>
<gene>
    <name evidence="5" type="primary">xerC_2</name>
    <name evidence="5" type="ORF">NCTC13652_01326</name>
</gene>
<name>A0A448NYW4_9ACTN</name>
<keyword evidence="3" id="KW-0233">DNA recombination</keyword>
<evidence type="ECO:0000256" key="1">
    <source>
        <dbReference type="ARBA" id="ARBA00008857"/>
    </source>
</evidence>
<dbReference type="GO" id="GO:0006310">
    <property type="term" value="P:DNA recombination"/>
    <property type="evidence" value="ECO:0007669"/>
    <property type="project" value="UniProtKB-KW"/>
</dbReference>
<dbReference type="InterPro" id="IPR013762">
    <property type="entry name" value="Integrase-like_cat_sf"/>
</dbReference>
<keyword evidence="2" id="KW-0238">DNA-binding</keyword>
<organism evidence="5 6">
    <name type="scientific">Acidipropionibacterium jensenii</name>
    <dbReference type="NCBI Taxonomy" id="1749"/>
    <lineage>
        <taxon>Bacteria</taxon>
        <taxon>Bacillati</taxon>
        <taxon>Actinomycetota</taxon>
        <taxon>Actinomycetes</taxon>
        <taxon>Propionibacteriales</taxon>
        <taxon>Propionibacteriaceae</taxon>
        <taxon>Acidipropionibacterium</taxon>
    </lineage>
</organism>
<dbReference type="PANTHER" id="PTHR30349">
    <property type="entry name" value="PHAGE INTEGRASE-RELATED"/>
    <property type="match status" value="1"/>
</dbReference>
<dbReference type="SUPFAM" id="SSF56349">
    <property type="entry name" value="DNA breaking-rejoining enzymes"/>
    <property type="match status" value="1"/>
</dbReference>
<evidence type="ECO:0000256" key="2">
    <source>
        <dbReference type="ARBA" id="ARBA00023125"/>
    </source>
</evidence>
<evidence type="ECO:0000313" key="5">
    <source>
        <dbReference type="EMBL" id="VEI03127.1"/>
    </source>
</evidence>
<dbReference type="AlphaFoldDB" id="A0A448NYW4"/>
<dbReference type="STRING" id="1122997.GCA_000425285_02275"/>
<dbReference type="OrthoDB" id="1822491at2"/>
<reference evidence="5 6" key="1">
    <citation type="submission" date="2018-12" db="EMBL/GenBank/DDBJ databases">
        <authorList>
            <consortium name="Pathogen Informatics"/>
        </authorList>
    </citation>
    <scope>NUCLEOTIDE SEQUENCE [LARGE SCALE GENOMIC DNA]</scope>
    <source>
        <strain evidence="5 6">NCTC13652</strain>
    </source>
</reference>
<dbReference type="Proteomes" id="UP000277858">
    <property type="component" value="Chromosome"/>
</dbReference>
<dbReference type="Pfam" id="PF00589">
    <property type="entry name" value="Phage_integrase"/>
    <property type="match status" value="1"/>
</dbReference>
<evidence type="ECO:0000256" key="3">
    <source>
        <dbReference type="ARBA" id="ARBA00023172"/>
    </source>
</evidence>
<dbReference type="GO" id="GO:0003677">
    <property type="term" value="F:DNA binding"/>
    <property type="evidence" value="ECO:0007669"/>
    <property type="project" value="UniProtKB-KW"/>
</dbReference>
<dbReference type="CDD" id="cd00796">
    <property type="entry name" value="INT_Rci_Hp1_C"/>
    <property type="match status" value="1"/>
</dbReference>
<comment type="similarity">
    <text evidence="1">Belongs to the 'phage' integrase family.</text>
</comment>
<dbReference type="PANTHER" id="PTHR30349:SF64">
    <property type="entry name" value="PROPHAGE INTEGRASE INTD-RELATED"/>
    <property type="match status" value="1"/>
</dbReference>
<accession>A0A448NYW4</accession>
<dbReference type="InterPro" id="IPR010998">
    <property type="entry name" value="Integrase_recombinase_N"/>
</dbReference>
<dbReference type="InterPro" id="IPR050090">
    <property type="entry name" value="Tyrosine_recombinase_XerCD"/>
</dbReference>
<dbReference type="PROSITE" id="PS51898">
    <property type="entry name" value="TYR_RECOMBINASE"/>
    <property type="match status" value="1"/>
</dbReference>
<evidence type="ECO:0000313" key="6">
    <source>
        <dbReference type="Proteomes" id="UP000277858"/>
    </source>
</evidence>
<protein>
    <submittedName>
        <fullName evidence="5">Tyrosine recombinase XerC</fullName>
    </submittedName>
</protein>
<evidence type="ECO:0000259" key="4">
    <source>
        <dbReference type="PROSITE" id="PS51898"/>
    </source>
</evidence>
<dbReference type="InterPro" id="IPR011010">
    <property type="entry name" value="DNA_brk_join_enz"/>
</dbReference>
<dbReference type="Gene3D" id="1.10.443.10">
    <property type="entry name" value="Intergrase catalytic core"/>
    <property type="match status" value="1"/>
</dbReference>
<proteinExistence type="inferred from homology"/>